<dbReference type="PRINTS" id="PR00039">
    <property type="entry name" value="HTHLYSR"/>
</dbReference>
<dbReference type="InterPro" id="IPR000847">
    <property type="entry name" value="LysR_HTH_N"/>
</dbReference>
<keyword evidence="7" id="KW-1185">Reference proteome</keyword>
<dbReference type="GO" id="GO:0003700">
    <property type="term" value="F:DNA-binding transcription factor activity"/>
    <property type="evidence" value="ECO:0007669"/>
    <property type="project" value="InterPro"/>
</dbReference>
<keyword evidence="4" id="KW-0804">Transcription</keyword>
<dbReference type="RefSeq" id="WP_073291479.1">
    <property type="nucleotide sequence ID" value="NZ_FRCP01000027.1"/>
</dbReference>
<evidence type="ECO:0000256" key="1">
    <source>
        <dbReference type="ARBA" id="ARBA00009437"/>
    </source>
</evidence>
<keyword evidence="3 6" id="KW-0238">DNA-binding</keyword>
<keyword evidence="2" id="KW-0805">Transcription regulation</keyword>
<dbReference type="PANTHER" id="PTHR30126">
    <property type="entry name" value="HTH-TYPE TRANSCRIPTIONAL REGULATOR"/>
    <property type="match status" value="1"/>
</dbReference>
<dbReference type="STRING" id="1120996.SAMN02746066_04410"/>
<protein>
    <submittedName>
        <fullName evidence="6">DNA-binding transcriptional regulator, LysR family</fullName>
    </submittedName>
</protein>
<name>A0A1M7NF04_9FIRM</name>
<dbReference type="PROSITE" id="PS50931">
    <property type="entry name" value="HTH_LYSR"/>
    <property type="match status" value="1"/>
</dbReference>
<dbReference type="AlphaFoldDB" id="A0A1M7NF04"/>
<dbReference type="GO" id="GO:0000976">
    <property type="term" value="F:transcription cis-regulatory region binding"/>
    <property type="evidence" value="ECO:0007669"/>
    <property type="project" value="TreeGrafter"/>
</dbReference>
<sequence length="298" mass="34041">MEQNLSLYKIFNCVAEVGNISRAAKELYISQPAISKAISKLEQNLEVTLFTRNSRGVHLTTEGKMLYEHTKSAFETLQLGEETIRKVNELGIGHIRIGVSSTLCKYLLIPYLKEFIAKYPHIKVTIDCQSTFQTMELLGNRKIDIGLIAKPEQLRNITFFPIAEIEDGFVATKTYMDNLKLREADDHFDVFKSANLMLLDEENITRMYIDNYFRTYHVETNKILEVNNMDLLIEFAKIGLGVGCVIKDFVRDELKSGALIEVPFVAPISKRQVGFAYAANAEPSESLQKFIDFYQQKE</sequence>
<dbReference type="Gene3D" id="1.10.10.10">
    <property type="entry name" value="Winged helix-like DNA-binding domain superfamily/Winged helix DNA-binding domain"/>
    <property type="match status" value="1"/>
</dbReference>
<comment type="similarity">
    <text evidence="1">Belongs to the LysR transcriptional regulatory family.</text>
</comment>
<proteinExistence type="inferred from homology"/>
<dbReference type="EMBL" id="FRCP01000027">
    <property type="protein sequence ID" value="SHN01823.1"/>
    <property type="molecule type" value="Genomic_DNA"/>
</dbReference>
<dbReference type="CDD" id="cd05466">
    <property type="entry name" value="PBP2_LTTR_substrate"/>
    <property type="match status" value="1"/>
</dbReference>
<evidence type="ECO:0000256" key="3">
    <source>
        <dbReference type="ARBA" id="ARBA00023125"/>
    </source>
</evidence>
<evidence type="ECO:0000256" key="4">
    <source>
        <dbReference type="ARBA" id="ARBA00023163"/>
    </source>
</evidence>
<dbReference type="SUPFAM" id="SSF53850">
    <property type="entry name" value="Periplasmic binding protein-like II"/>
    <property type="match status" value="1"/>
</dbReference>
<dbReference type="OrthoDB" id="9778774at2"/>
<dbReference type="InterPro" id="IPR036388">
    <property type="entry name" value="WH-like_DNA-bd_sf"/>
</dbReference>
<reference evidence="6 7" key="1">
    <citation type="submission" date="2016-11" db="EMBL/GenBank/DDBJ databases">
        <authorList>
            <person name="Jaros S."/>
            <person name="Januszkiewicz K."/>
            <person name="Wedrychowicz H."/>
        </authorList>
    </citation>
    <scope>NUCLEOTIDE SEQUENCE [LARGE SCALE GENOMIC DNA]</scope>
    <source>
        <strain evidence="6 7">DSM 15930</strain>
    </source>
</reference>
<dbReference type="Pfam" id="PF00126">
    <property type="entry name" value="HTH_1"/>
    <property type="match status" value="1"/>
</dbReference>
<evidence type="ECO:0000259" key="5">
    <source>
        <dbReference type="PROSITE" id="PS50931"/>
    </source>
</evidence>
<gene>
    <name evidence="6" type="ORF">SAMN02746066_04410</name>
</gene>
<dbReference type="PANTHER" id="PTHR30126:SF64">
    <property type="entry name" value="HTH-TYPE TRANSCRIPTIONAL REGULATOR CITR"/>
    <property type="match status" value="1"/>
</dbReference>
<dbReference type="SUPFAM" id="SSF46785">
    <property type="entry name" value="Winged helix' DNA-binding domain"/>
    <property type="match status" value="1"/>
</dbReference>
<dbReference type="InterPro" id="IPR036390">
    <property type="entry name" value="WH_DNA-bd_sf"/>
</dbReference>
<feature type="domain" description="HTH lysR-type" evidence="5">
    <location>
        <begin position="1"/>
        <end position="60"/>
    </location>
</feature>
<dbReference type="Pfam" id="PF03466">
    <property type="entry name" value="LysR_substrate"/>
    <property type="match status" value="1"/>
</dbReference>
<dbReference type="InterPro" id="IPR005119">
    <property type="entry name" value="LysR_subst-bd"/>
</dbReference>
<organism evidence="6 7">
    <name type="scientific">Anaerosporobacter mobilis DSM 15930</name>
    <dbReference type="NCBI Taxonomy" id="1120996"/>
    <lineage>
        <taxon>Bacteria</taxon>
        <taxon>Bacillati</taxon>
        <taxon>Bacillota</taxon>
        <taxon>Clostridia</taxon>
        <taxon>Lachnospirales</taxon>
        <taxon>Lachnospiraceae</taxon>
        <taxon>Anaerosporobacter</taxon>
    </lineage>
</organism>
<evidence type="ECO:0000256" key="2">
    <source>
        <dbReference type="ARBA" id="ARBA00023015"/>
    </source>
</evidence>
<dbReference type="FunFam" id="1.10.10.10:FF:000001">
    <property type="entry name" value="LysR family transcriptional regulator"/>
    <property type="match status" value="1"/>
</dbReference>
<evidence type="ECO:0000313" key="6">
    <source>
        <dbReference type="EMBL" id="SHN01823.1"/>
    </source>
</evidence>
<dbReference type="Proteomes" id="UP000184038">
    <property type="component" value="Unassembled WGS sequence"/>
</dbReference>
<dbReference type="Gene3D" id="3.40.190.290">
    <property type="match status" value="1"/>
</dbReference>
<accession>A0A1M7NF04</accession>
<evidence type="ECO:0000313" key="7">
    <source>
        <dbReference type="Proteomes" id="UP000184038"/>
    </source>
</evidence>